<feature type="compositionally biased region" description="Basic and acidic residues" evidence="1">
    <location>
        <begin position="146"/>
        <end position="162"/>
    </location>
</feature>
<proteinExistence type="predicted"/>
<evidence type="ECO:0000256" key="1">
    <source>
        <dbReference type="SAM" id="MobiDB-lite"/>
    </source>
</evidence>
<feature type="region of interest" description="Disordered" evidence="1">
    <location>
        <begin position="61"/>
        <end position="189"/>
    </location>
</feature>
<gene>
    <name evidence="2" type="ORF">WMY93_034029</name>
</gene>
<dbReference type="EMBL" id="JBBPFD010000326">
    <property type="protein sequence ID" value="KAK7879190.1"/>
    <property type="molecule type" value="Genomic_DNA"/>
</dbReference>
<comment type="caution">
    <text evidence="2">The sequence shown here is derived from an EMBL/GenBank/DDBJ whole genome shotgun (WGS) entry which is preliminary data.</text>
</comment>
<feature type="compositionally biased region" description="Basic and acidic residues" evidence="1">
    <location>
        <begin position="110"/>
        <end position="137"/>
    </location>
</feature>
<sequence>MDPGSTFTSFSGKTRSEKSGLLLNESLFPVNASYSCVERQLHAASSNLTVSSFFFSSALPVTSAPSFSSPTSSVCGSKASGHSLNDEQRLRGTTKGKETRPEKKFRRANGRSEDREPRGEVRERGRNEERECPDGPRRRARTPPAEPDHAPDTLRTPREAQRRRTLSHRPPGTLRAQTADPRARPPKER</sequence>
<reference evidence="3" key="1">
    <citation type="submission" date="2024-04" db="EMBL/GenBank/DDBJ databases">
        <title>Salinicola lusitanus LLJ914,a marine bacterium isolated from the Okinawa Trough.</title>
        <authorList>
            <person name="Li J."/>
        </authorList>
    </citation>
    <scope>NUCLEOTIDE SEQUENCE [LARGE SCALE GENOMIC DNA]</scope>
</reference>
<dbReference type="Proteomes" id="UP001460270">
    <property type="component" value="Unassembled WGS sequence"/>
</dbReference>
<evidence type="ECO:0000313" key="2">
    <source>
        <dbReference type="EMBL" id="KAK7879190.1"/>
    </source>
</evidence>
<dbReference type="AlphaFoldDB" id="A0AAW0MIF1"/>
<feature type="compositionally biased region" description="Basic and acidic residues" evidence="1">
    <location>
        <begin position="84"/>
        <end position="102"/>
    </location>
</feature>
<protein>
    <submittedName>
        <fullName evidence="2">Uncharacterized protein</fullName>
    </submittedName>
</protein>
<keyword evidence="3" id="KW-1185">Reference proteome</keyword>
<organism evidence="2 3">
    <name type="scientific">Mugilogobius chulae</name>
    <name type="common">yellowstripe goby</name>
    <dbReference type="NCBI Taxonomy" id="88201"/>
    <lineage>
        <taxon>Eukaryota</taxon>
        <taxon>Metazoa</taxon>
        <taxon>Chordata</taxon>
        <taxon>Craniata</taxon>
        <taxon>Vertebrata</taxon>
        <taxon>Euteleostomi</taxon>
        <taxon>Actinopterygii</taxon>
        <taxon>Neopterygii</taxon>
        <taxon>Teleostei</taxon>
        <taxon>Neoteleostei</taxon>
        <taxon>Acanthomorphata</taxon>
        <taxon>Gobiaria</taxon>
        <taxon>Gobiiformes</taxon>
        <taxon>Gobioidei</taxon>
        <taxon>Gobiidae</taxon>
        <taxon>Gobionellinae</taxon>
        <taxon>Mugilogobius</taxon>
    </lineage>
</organism>
<accession>A0AAW0MIF1</accession>
<feature type="compositionally biased region" description="Low complexity" evidence="1">
    <location>
        <begin position="61"/>
        <end position="74"/>
    </location>
</feature>
<evidence type="ECO:0000313" key="3">
    <source>
        <dbReference type="Proteomes" id="UP001460270"/>
    </source>
</evidence>
<name>A0AAW0MIF1_9GOBI</name>